<name>A0A9D4A7T6_9ROSI</name>
<dbReference type="AlphaFoldDB" id="A0A9D4A7T6"/>
<organism evidence="2 3">
    <name type="scientific">Gossypium stocksii</name>
    <dbReference type="NCBI Taxonomy" id="47602"/>
    <lineage>
        <taxon>Eukaryota</taxon>
        <taxon>Viridiplantae</taxon>
        <taxon>Streptophyta</taxon>
        <taxon>Embryophyta</taxon>
        <taxon>Tracheophyta</taxon>
        <taxon>Spermatophyta</taxon>
        <taxon>Magnoliopsida</taxon>
        <taxon>eudicotyledons</taxon>
        <taxon>Gunneridae</taxon>
        <taxon>Pentapetalae</taxon>
        <taxon>rosids</taxon>
        <taxon>malvids</taxon>
        <taxon>Malvales</taxon>
        <taxon>Malvaceae</taxon>
        <taxon>Malvoideae</taxon>
        <taxon>Gossypium</taxon>
    </lineage>
</organism>
<accession>A0A9D4A7T6</accession>
<dbReference type="Proteomes" id="UP000828251">
    <property type="component" value="Unassembled WGS sequence"/>
</dbReference>
<dbReference type="OrthoDB" id="10383675at2759"/>
<protein>
    <submittedName>
        <fullName evidence="2">Uncharacterized protein</fullName>
    </submittedName>
</protein>
<dbReference type="EMBL" id="JAIQCV010000006">
    <property type="protein sequence ID" value="KAH1091871.1"/>
    <property type="molecule type" value="Genomic_DNA"/>
</dbReference>
<gene>
    <name evidence="2" type="ORF">J1N35_019128</name>
</gene>
<evidence type="ECO:0000313" key="2">
    <source>
        <dbReference type="EMBL" id="KAH1091871.1"/>
    </source>
</evidence>
<sequence>MKLVDDKDMETMVALYFRDRSCQTNPIQLFAELVDVESTEDSTPLGEKRGVQDLCMVVLKAYVDKQLTVYGIDIDLNAPPAYENLNSGPHLQIHPVVIETDADGDYVYGNNGSSDHNVKYYSDLDQNEVPNDIDDKDTNDDGNVDASSIENLN</sequence>
<evidence type="ECO:0000256" key="1">
    <source>
        <dbReference type="SAM" id="MobiDB-lite"/>
    </source>
</evidence>
<comment type="caution">
    <text evidence="2">The sequence shown here is derived from an EMBL/GenBank/DDBJ whole genome shotgun (WGS) entry which is preliminary data.</text>
</comment>
<reference evidence="2 3" key="1">
    <citation type="journal article" date="2021" name="Plant Biotechnol. J.">
        <title>Multi-omics assisted identification of the key and species-specific regulatory components of drought-tolerant mechanisms in Gossypium stocksii.</title>
        <authorList>
            <person name="Yu D."/>
            <person name="Ke L."/>
            <person name="Zhang D."/>
            <person name="Wu Y."/>
            <person name="Sun Y."/>
            <person name="Mei J."/>
            <person name="Sun J."/>
            <person name="Sun Y."/>
        </authorList>
    </citation>
    <scope>NUCLEOTIDE SEQUENCE [LARGE SCALE GENOMIC DNA]</scope>
    <source>
        <strain evidence="3">cv. E1</strain>
        <tissue evidence="2">Leaf</tissue>
    </source>
</reference>
<feature type="region of interest" description="Disordered" evidence="1">
    <location>
        <begin position="126"/>
        <end position="153"/>
    </location>
</feature>
<feature type="compositionally biased region" description="Acidic residues" evidence="1">
    <location>
        <begin position="131"/>
        <end position="143"/>
    </location>
</feature>
<keyword evidence="3" id="KW-1185">Reference proteome</keyword>
<proteinExistence type="predicted"/>
<evidence type="ECO:0000313" key="3">
    <source>
        <dbReference type="Proteomes" id="UP000828251"/>
    </source>
</evidence>